<keyword evidence="1" id="KW-0812">Transmembrane</keyword>
<dbReference type="InterPro" id="IPR045340">
    <property type="entry name" value="DUF6533"/>
</dbReference>
<feature type="chain" id="PRO_5041323596" description="DUF6533 domain-containing protein" evidence="2">
    <location>
        <begin position="16"/>
        <end position="309"/>
    </location>
</feature>
<proteinExistence type="predicted"/>
<sequence>MGGFLLLSLLRYVSQFSITGQPNVQGLESLLLFVLVKMSIPSVGQLLFTKYTPPAATVLILWDHCLTLDEELTVIWRSFKGQNLSKFIYIMNRPFTEAVMLYTIYVFTGLGGSTSNKVTAFWLFTMSATILAGILQSVIMLRAYHLWDHEQTVGRVLLAVFVGCITGMFALSVKTVILLLRSRVQLPLSEDACAVHSGVPKTIVFLMGIMLFFNLFVILVTLYNALEIPRRSEHEILDSLRRDGARVYVVSFVLWMLLLTASVTIEMRSFFSILMFVWALKANIAARMHLRIETLRFFDTGDPVGIYTG</sequence>
<feature type="transmembrane region" description="Helical" evidence="1">
    <location>
        <begin position="120"/>
        <end position="144"/>
    </location>
</feature>
<reference evidence="4" key="1">
    <citation type="submission" date="2023-06" db="EMBL/GenBank/DDBJ databases">
        <authorList>
            <consortium name="Lawrence Berkeley National Laboratory"/>
            <person name="Ahrendt S."/>
            <person name="Sahu N."/>
            <person name="Indic B."/>
            <person name="Wong-Bajracharya J."/>
            <person name="Merenyi Z."/>
            <person name="Ke H.-M."/>
            <person name="Monk M."/>
            <person name="Kocsube S."/>
            <person name="Drula E."/>
            <person name="Lipzen A."/>
            <person name="Balint B."/>
            <person name="Henrissat B."/>
            <person name="Andreopoulos B."/>
            <person name="Martin F.M."/>
            <person name="Harder C.B."/>
            <person name="Rigling D."/>
            <person name="Ford K.L."/>
            <person name="Foster G.D."/>
            <person name="Pangilinan J."/>
            <person name="Papanicolaou A."/>
            <person name="Barry K."/>
            <person name="LaButti K."/>
            <person name="Viragh M."/>
            <person name="Koriabine M."/>
            <person name="Yan M."/>
            <person name="Riley R."/>
            <person name="Champramary S."/>
            <person name="Plett K.L."/>
            <person name="Tsai I.J."/>
            <person name="Slot J."/>
            <person name="Sipos G."/>
            <person name="Plett J."/>
            <person name="Nagy L.G."/>
            <person name="Grigoriev I.V."/>
        </authorList>
    </citation>
    <scope>NUCLEOTIDE SEQUENCE</scope>
    <source>
        <strain evidence="4">ICMP 16352</strain>
    </source>
</reference>
<evidence type="ECO:0000256" key="1">
    <source>
        <dbReference type="SAM" id="Phobius"/>
    </source>
</evidence>
<evidence type="ECO:0000313" key="4">
    <source>
        <dbReference type="EMBL" id="KAK0491601.1"/>
    </source>
</evidence>
<evidence type="ECO:0000256" key="2">
    <source>
        <dbReference type="SAM" id="SignalP"/>
    </source>
</evidence>
<evidence type="ECO:0000259" key="3">
    <source>
        <dbReference type="Pfam" id="PF20151"/>
    </source>
</evidence>
<dbReference type="EMBL" id="JAUEPR010000001">
    <property type="protein sequence ID" value="KAK0491601.1"/>
    <property type="molecule type" value="Genomic_DNA"/>
</dbReference>
<dbReference type="Pfam" id="PF20151">
    <property type="entry name" value="DUF6533"/>
    <property type="match status" value="1"/>
</dbReference>
<gene>
    <name evidence="4" type="ORF">IW261DRAFT_1438517</name>
</gene>
<feature type="transmembrane region" description="Helical" evidence="1">
    <location>
        <begin position="156"/>
        <end position="180"/>
    </location>
</feature>
<keyword evidence="1" id="KW-1133">Transmembrane helix</keyword>
<feature type="domain" description="DUF6533" evidence="3">
    <location>
        <begin position="55"/>
        <end position="93"/>
    </location>
</feature>
<accession>A0AA39PXK6</accession>
<feature type="transmembrane region" description="Helical" evidence="1">
    <location>
        <begin position="87"/>
        <end position="108"/>
    </location>
</feature>
<feature type="signal peptide" evidence="2">
    <location>
        <begin position="1"/>
        <end position="15"/>
    </location>
</feature>
<evidence type="ECO:0000313" key="5">
    <source>
        <dbReference type="Proteomes" id="UP001175227"/>
    </source>
</evidence>
<keyword evidence="5" id="KW-1185">Reference proteome</keyword>
<protein>
    <recommendedName>
        <fullName evidence="3">DUF6533 domain-containing protein</fullName>
    </recommendedName>
</protein>
<dbReference type="AlphaFoldDB" id="A0AA39PXK6"/>
<dbReference type="Proteomes" id="UP001175227">
    <property type="component" value="Unassembled WGS sequence"/>
</dbReference>
<feature type="transmembrane region" description="Helical" evidence="1">
    <location>
        <begin position="247"/>
        <end position="265"/>
    </location>
</feature>
<keyword evidence="2" id="KW-0732">Signal</keyword>
<feature type="transmembrane region" description="Helical" evidence="1">
    <location>
        <begin position="203"/>
        <end position="226"/>
    </location>
</feature>
<keyword evidence="1" id="KW-0472">Membrane</keyword>
<name>A0AA39PXK6_9AGAR</name>
<comment type="caution">
    <text evidence="4">The sequence shown here is derived from an EMBL/GenBank/DDBJ whole genome shotgun (WGS) entry which is preliminary data.</text>
</comment>
<organism evidence="4 5">
    <name type="scientific">Armillaria novae-zelandiae</name>
    <dbReference type="NCBI Taxonomy" id="153914"/>
    <lineage>
        <taxon>Eukaryota</taxon>
        <taxon>Fungi</taxon>
        <taxon>Dikarya</taxon>
        <taxon>Basidiomycota</taxon>
        <taxon>Agaricomycotina</taxon>
        <taxon>Agaricomycetes</taxon>
        <taxon>Agaricomycetidae</taxon>
        <taxon>Agaricales</taxon>
        <taxon>Marasmiineae</taxon>
        <taxon>Physalacriaceae</taxon>
        <taxon>Armillaria</taxon>
    </lineage>
</organism>